<dbReference type="PANTHER" id="PTHR43698:SF1">
    <property type="entry name" value="BLL4564 PROTEIN"/>
    <property type="match status" value="1"/>
</dbReference>
<dbReference type="InterPro" id="IPR014710">
    <property type="entry name" value="RmlC-like_jellyroll"/>
</dbReference>
<dbReference type="InterPro" id="IPR011051">
    <property type="entry name" value="RmlC_Cupin_sf"/>
</dbReference>
<accession>A0A557SSI8</accession>
<keyword evidence="2" id="KW-1185">Reference proteome</keyword>
<dbReference type="SUPFAM" id="SSF51182">
    <property type="entry name" value="RmlC-like cupins"/>
    <property type="match status" value="1"/>
</dbReference>
<dbReference type="PANTHER" id="PTHR43698">
    <property type="entry name" value="RIBD C-TERMINAL DOMAIN CONTAINING PROTEIN"/>
    <property type="match status" value="1"/>
</dbReference>
<proteinExistence type="predicted"/>
<comment type="caution">
    <text evidence="1">The sequence shown here is derived from an EMBL/GenBank/DDBJ whole genome shotgun (WGS) entry which is preliminary data.</text>
</comment>
<evidence type="ECO:0000313" key="2">
    <source>
        <dbReference type="Proteomes" id="UP000315289"/>
    </source>
</evidence>
<sequence>MNVNRRNLYYSNEKKVNPYYFDGDVIIREIYNESNSNDQEVYFVEFARGALTTIHFHETEQFLVPLYGNGVIGEIDNNKSNSLVDFTFENLIIKSLNVGEIVSIKPNILHFHGASPGQNFSHVAFRKMFESKPSSEKNESIHTQTIWGYEMISKALGSEDQSKILNELNKVSEKIRGAVSTWAKDKKLIT</sequence>
<organism evidence="1 2">
    <name type="scientific">Candidatus Nitrosocosmicus arcticus</name>
    <dbReference type="NCBI Taxonomy" id="2035267"/>
    <lineage>
        <taxon>Archaea</taxon>
        <taxon>Nitrososphaerota</taxon>
        <taxon>Nitrososphaeria</taxon>
        <taxon>Nitrososphaerales</taxon>
        <taxon>Nitrososphaeraceae</taxon>
        <taxon>Candidatus Nitrosocosmicus</taxon>
    </lineage>
</organism>
<protein>
    <recommendedName>
        <fullName evidence="3">Cupin type-1 domain-containing protein</fullName>
    </recommendedName>
</protein>
<dbReference type="AlphaFoldDB" id="A0A557SSI8"/>
<evidence type="ECO:0008006" key="3">
    <source>
        <dbReference type="Google" id="ProtNLM"/>
    </source>
</evidence>
<reference evidence="1 2" key="1">
    <citation type="journal article" date="2019" name="Front. Microbiol.">
        <title>Ammonia Oxidation by the Arctic Terrestrial Thaumarchaeote Candidatus Nitrosocosmicus arcticus Is Stimulated by Increasing Temperatures.</title>
        <authorList>
            <person name="Alves R.J.E."/>
            <person name="Kerou M."/>
            <person name="Zappe A."/>
            <person name="Bittner R."/>
            <person name="Abby S.S."/>
            <person name="Schmidt H.A."/>
            <person name="Pfeifer K."/>
            <person name="Schleper C."/>
        </authorList>
    </citation>
    <scope>NUCLEOTIDE SEQUENCE [LARGE SCALE GENOMIC DNA]</scope>
    <source>
        <strain evidence="1 2">Kfb</strain>
    </source>
</reference>
<evidence type="ECO:0000313" key="1">
    <source>
        <dbReference type="EMBL" id="TVP39569.1"/>
    </source>
</evidence>
<gene>
    <name evidence="1" type="ORF">NARC_140024</name>
</gene>
<dbReference type="Proteomes" id="UP000315289">
    <property type="component" value="Unassembled WGS sequence"/>
</dbReference>
<name>A0A557SSI8_9ARCH</name>
<dbReference type="Gene3D" id="2.60.120.10">
    <property type="entry name" value="Jelly Rolls"/>
    <property type="match status" value="1"/>
</dbReference>
<dbReference type="EMBL" id="VOAH01000014">
    <property type="protein sequence ID" value="TVP39569.1"/>
    <property type="molecule type" value="Genomic_DNA"/>
</dbReference>